<evidence type="ECO:0000256" key="4">
    <source>
        <dbReference type="SAM" id="MobiDB-lite"/>
    </source>
</evidence>
<keyword evidence="2" id="KW-0227">DNA damage</keyword>
<feature type="compositionally biased region" description="Low complexity" evidence="4">
    <location>
        <begin position="733"/>
        <end position="743"/>
    </location>
</feature>
<feature type="compositionally biased region" description="Basic and acidic residues" evidence="4">
    <location>
        <begin position="134"/>
        <end position="148"/>
    </location>
</feature>
<organism evidence="6 7">
    <name type="scientific">Phialemonium thermophilum</name>
    <dbReference type="NCBI Taxonomy" id="223376"/>
    <lineage>
        <taxon>Eukaryota</taxon>
        <taxon>Fungi</taxon>
        <taxon>Dikarya</taxon>
        <taxon>Ascomycota</taxon>
        <taxon>Pezizomycotina</taxon>
        <taxon>Sordariomycetes</taxon>
        <taxon>Sordariomycetidae</taxon>
        <taxon>Cephalothecales</taxon>
        <taxon>Cephalothecaceae</taxon>
        <taxon>Phialemonium</taxon>
    </lineage>
</organism>
<evidence type="ECO:0000256" key="3">
    <source>
        <dbReference type="ARBA" id="ARBA00023242"/>
    </source>
</evidence>
<feature type="region of interest" description="Disordered" evidence="4">
    <location>
        <begin position="60"/>
        <end position="393"/>
    </location>
</feature>
<feature type="compositionally biased region" description="Low complexity" evidence="4">
    <location>
        <begin position="215"/>
        <end position="225"/>
    </location>
</feature>
<dbReference type="InterPro" id="IPR036420">
    <property type="entry name" value="BRCT_dom_sf"/>
</dbReference>
<proteinExistence type="predicted"/>
<name>A0ABR3W2D5_9PEZI</name>
<dbReference type="EMBL" id="JAZHXJ010000792">
    <property type="protein sequence ID" value="KAL1851331.1"/>
    <property type="molecule type" value="Genomic_DNA"/>
</dbReference>
<dbReference type="InterPro" id="IPR047252">
    <property type="entry name" value="TP53BP1-like"/>
</dbReference>
<feature type="compositionally biased region" description="Polar residues" evidence="4">
    <location>
        <begin position="15"/>
        <end position="30"/>
    </location>
</feature>
<comment type="caution">
    <text evidence="6">The sequence shown here is derived from an EMBL/GenBank/DDBJ whole genome shotgun (WGS) entry which is preliminary data.</text>
</comment>
<dbReference type="PANTHER" id="PTHR15321:SF3">
    <property type="entry name" value="TP53-BINDING PROTEIN 1"/>
    <property type="match status" value="1"/>
</dbReference>
<keyword evidence="7" id="KW-1185">Reference proteome</keyword>
<accession>A0ABR3W2D5</accession>
<dbReference type="SUPFAM" id="SSF52113">
    <property type="entry name" value="BRCT domain"/>
    <property type="match status" value="1"/>
</dbReference>
<dbReference type="Proteomes" id="UP001586593">
    <property type="component" value="Unassembled WGS sequence"/>
</dbReference>
<keyword evidence="3" id="KW-0539">Nucleus</keyword>
<feature type="region of interest" description="Disordered" evidence="4">
    <location>
        <begin position="733"/>
        <end position="769"/>
    </location>
</feature>
<dbReference type="Gene3D" id="3.40.50.10190">
    <property type="entry name" value="BRCT domain"/>
    <property type="match status" value="1"/>
</dbReference>
<sequence length="810" mass="87029">MRAIPEPMRIYEPMATSQQRRSTPRAQQDPATEDSSSDDDDDPIVRRRRARLKKEAAWRQLTSVSFHRRRDSDDVEVPSTSRKDRRTRRTARTCSPERTSLDDPDGGLRSQEKVENSQTLPSRSEQHPPVQRLRPNDSGETSEARLPEKPVFASSMGSKSPANRRLGVSRVPRLDHASAEPDMSNPDAIPETSPIDKRFDVFPSAPDNVVRRTPSASASASASDAGPPHCLFPDARTRPRTRMTLSAPPMPGHADQQAGARHASRDPSPISTSSAPVGTAPDALEAPSSAPSLPGTVQDPTPEASSSPVRMTRLKRRRQDAAARVVDPPPAPSSAPSLPRQDSTSTLSSLSSTPSLSSSTTPTTHESIPPRKAAPDPDTDAPHSSPGVSRARRSAVLKLKTATDEGGRTTSRFVRWREACSTDELNRSPSLTPTFEQSHHNFRASTSRLGRASGKTQGAAREQSHRAGGRIFEGMAFAISFQSKKPGETADQYNERMKLAKSLETKIASAGGRILNDGFDELFEIRPVRNATTSAPSRADLESGPGEDGEGLTLSAAARALGFTALIADGHSRKVKYMQALALGLPCLAPRWVTACLDRNAIVDDWTPYLLCAGQSAFLGDAVRSRNLAPYDASKATLAEVVDRRSRILQGSRILLVMSSSSGGSVRDTNGGGSSRAEQESKRMAYVFLARALGASLFRVPSLAEAPACLRAMEEAGRPFDWIYVDGKADAGGQSSSSLSEPSGRGGGAAAARNTGKKRKRGKVNEAAGSGTGTAAWLWRQGKKIRTLSDELVIQSLILGRLIEEGELAE</sequence>
<dbReference type="CDD" id="cd17745">
    <property type="entry name" value="BRCT_p53bp1_rpt1"/>
    <property type="match status" value="1"/>
</dbReference>
<evidence type="ECO:0000256" key="2">
    <source>
        <dbReference type="ARBA" id="ARBA00022763"/>
    </source>
</evidence>
<dbReference type="InterPro" id="IPR001357">
    <property type="entry name" value="BRCT_dom"/>
</dbReference>
<dbReference type="PANTHER" id="PTHR15321">
    <property type="entry name" value="TUMOR SUPPRESSOR P53-BINDING PROTEIN 1"/>
    <property type="match status" value="1"/>
</dbReference>
<feature type="region of interest" description="Disordered" evidence="4">
    <location>
        <begin position="1"/>
        <end position="48"/>
    </location>
</feature>
<dbReference type="PROSITE" id="PS50172">
    <property type="entry name" value="BRCT"/>
    <property type="match status" value="1"/>
</dbReference>
<gene>
    <name evidence="6" type="ORF">VTK73DRAFT_9454</name>
</gene>
<protein>
    <recommendedName>
        <fullName evidence="5">BRCT domain-containing protein</fullName>
    </recommendedName>
</protein>
<evidence type="ECO:0000313" key="6">
    <source>
        <dbReference type="EMBL" id="KAL1851331.1"/>
    </source>
</evidence>
<evidence type="ECO:0000256" key="1">
    <source>
        <dbReference type="ARBA" id="ARBA00004123"/>
    </source>
</evidence>
<comment type="subcellular location">
    <subcellularLocation>
        <location evidence="1">Nucleus</location>
    </subcellularLocation>
</comment>
<evidence type="ECO:0000259" key="5">
    <source>
        <dbReference type="PROSITE" id="PS50172"/>
    </source>
</evidence>
<dbReference type="InterPro" id="IPR047249">
    <property type="entry name" value="BRCT_p53bp1-like_rpt1"/>
</dbReference>
<feature type="domain" description="BRCT" evidence="5">
    <location>
        <begin position="564"/>
        <end position="604"/>
    </location>
</feature>
<feature type="compositionally biased region" description="Acidic residues" evidence="4">
    <location>
        <begin position="31"/>
        <end position="42"/>
    </location>
</feature>
<reference evidence="6 7" key="1">
    <citation type="journal article" date="2024" name="Commun. Biol.">
        <title>Comparative genomic analysis of thermophilic fungi reveals convergent evolutionary adaptations and gene losses.</title>
        <authorList>
            <person name="Steindorff A.S."/>
            <person name="Aguilar-Pontes M.V."/>
            <person name="Robinson A.J."/>
            <person name="Andreopoulos B."/>
            <person name="LaButti K."/>
            <person name="Kuo A."/>
            <person name="Mondo S."/>
            <person name="Riley R."/>
            <person name="Otillar R."/>
            <person name="Haridas S."/>
            <person name="Lipzen A."/>
            <person name="Grimwood J."/>
            <person name="Schmutz J."/>
            <person name="Clum A."/>
            <person name="Reid I.D."/>
            <person name="Moisan M.C."/>
            <person name="Butler G."/>
            <person name="Nguyen T.T.M."/>
            <person name="Dewar K."/>
            <person name="Conant G."/>
            <person name="Drula E."/>
            <person name="Henrissat B."/>
            <person name="Hansel C."/>
            <person name="Singer S."/>
            <person name="Hutchinson M.I."/>
            <person name="de Vries R.P."/>
            <person name="Natvig D.O."/>
            <person name="Powell A.J."/>
            <person name="Tsang A."/>
            <person name="Grigoriev I.V."/>
        </authorList>
    </citation>
    <scope>NUCLEOTIDE SEQUENCE [LARGE SCALE GENOMIC DNA]</scope>
    <source>
        <strain evidence="6 7">ATCC 24622</strain>
    </source>
</reference>
<evidence type="ECO:0000313" key="7">
    <source>
        <dbReference type="Proteomes" id="UP001586593"/>
    </source>
</evidence>
<feature type="compositionally biased region" description="Low complexity" evidence="4">
    <location>
        <begin position="334"/>
        <end position="364"/>
    </location>
</feature>